<evidence type="ECO:0000313" key="2">
    <source>
        <dbReference type="EMBL" id="GAI70298.1"/>
    </source>
</evidence>
<dbReference type="GO" id="GO:0005525">
    <property type="term" value="F:GTP binding"/>
    <property type="evidence" value="ECO:0007669"/>
    <property type="project" value="InterPro"/>
</dbReference>
<feature type="domain" description="Molybdopterin-guanine dinucleotide biosynthesis protein B (MobB)" evidence="1">
    <location>
        <begin position="4"/>
        <end position="133"/>
    </location>
</feature>
<dbReference type="InterPro" id="IPR027417">
    <property type="entry name" value="P-loop_NTPase"/>
</dbReference>
<dbReference type="InterPro" id="IPR004435">
    <property type="entry name" value="MobB_dom"/>
</dbReference>
<dbReference type="GO" id="GO:0006777">
    <property type="term" value="P:Mo-molybdopterin cofactor biosynthetic process"/>
    <property type="evidence" value="ECO:0007669"/>
    <property type="project" value="InterPro"/>
</dbReference>
<gene>
    <name evidence="2" type="ORF">S12H4_06554</name>
</gene>
<dbReference type="EMBL" id="BARW01002317">
    <property type="protein sequence ID" value="GAI70298.1"/>
    <property type="molecule type" value="Genomic_DNA"/>
</dbReference>
<sequence>MPPIVSIVGKSKSGKTTLIEQLIKELKSRGYRVGTIKHTPQGMTSDEPNKDSWRHIKAGSEATAISSPDKVVLIKPIVPDTTLDEIARLFGEDYDIILTEGFKQGNTPKIEVHRKEVGPPLSVVKKLIAIATDEPLETKTRQFALQDIKGLADLLEGGFIKPQMKRTSVYVNGLPLTLSAFPREIISNVLFAMVSSLKGVEEVRSLDIFLRK</sequence>
<dbReference type="Pfam" id="PF03205">
    <property type="entry name" value="MobB"/>
    <property type="match status" value="1"/>
</dbReference>
<dbReference type="PANTHER" id="PTHR40072">
    <property type="entry name" value="MOLYBDOPTERIN-GUANINE DINUCLEOTIDE BIOSYNTHESIS ADAPTER PROTEIN-RELATED"/>
    <property type="match status" value="1"/>
</dbReference>
<protein>
    <recommendedName>
        <fullName evidence="1">Molybdopterin-guanine dinucleotide biosynthesis protein B (MobB) domain-containing protein</fullName>
    </recommendedName>
</protein>
<dbReference type="Gene3D" id="3.40.50.300">
    <property type="entry name" value="P-loop containing nucleotide triphosphate hydrolases"/>
    <property type="match status" value="1"/>
</dbReference>
<dbReference type="NCBIfam" id="TIGR00176">
    <property type="entry name" value="mobB"/>
    <property type="match status" value="1"/>
</dbReference>
<organism evidence="2">
    <name type="scientific">marine sediment metagenome</name>
    <dbReference type="NCBI Taxonomy" id="412755"/>
    <lineage>
        <taxon>unclassified sequences</taxon>
        <taxon>metagenomes</taxon>
        <taxon>ecological metagenomes</taxon>
    </lineage>
</organism>
<reference evidence="2" key="1">
    <citation type="journal article" date="2014" name="Front. Microbiol.">
        <title>High frequency of phylogenetically diverse reductive dehalogenase-homologous genes in deep subseafloor sedimentary metagenomes.</title>
        <authorList>
            <person name="Kawai M."/>
            <person name="Futagami T."/>
            <person name="Toyoda A."/>
            <person name="Takaki Y."/>
            <person name="Nishi S."/>
            <person name="Hori S."/>
            <person name="Arai W."/>
            <person name="Tsubouchi T."/>
            <person name="Morono Y."/>
            <person name="Uchiyama I."/>
            <person name="Ito T."/>
            <person name="Fujiyama A."/>
            <person name="Inagaki F."/>
            <person name="Takami H."/>
        </authorList>
    </citation>
    <scope>NUCLEOTIDE SEQUENCE</scope>
    <source>
        <strain evidence="2">Expedition CK06-06</strain>
    </source>
</reference>
<dbReference type="PANTHER" id="PTHR40072:SF1">
    <property type="entry name" value="MOLYBDOPTERIN-GUANINE DINUCLEOTIDE BIOSYNTHESIS ADAPTER PROTEIN"/>
    <property type="match status" value="1"/>
</dbReference>
<dbReference type="CDD" id="cd03116">
    <property type="entry name" value="MobB"/>
    <property type="match status" value="1"/>
</dbReference>
<name>X1QPW7_9ZZZZ</name>
<proteinExistence type="predicted"/>
<dbReference type="AlphaFoldDB" id="X1QPW7"/>
<evidence type="ECO:0000259" key="1">
    <source>
        <dbReference type="Pfam" id="PF03205"/>
    </source>
</evidence>
<dbReference type="SUPFAM" id="SSF52540">
    <property type="entry name" value="P-loop containing nucleoside triphosphate hydrolases"/>
    <property type="match status" value="1"/>
</dbReference>
<dbReference type="InterPro" id="IPR052539">
    <property type="entry name" value="MGD_biosynthesis_adapter"/>
</dbReference>
<accession>X1QPW7</accession>
<comment type="caution">
    <text evidence="2">The sequence shown here is derived from an EMBL/GenBank/DDBJ whole genome shotgun (WGS) entry which is preliminary data.</text>
</comment>